<comment type="subcellular location">
    <subcellularLocation>
        <location evidence="1">Membrane</location>
    </subcellularLocation>
</comment>
<dbReference type="SMART" id="SM00207">
    <property type="entry name" value="TNF"/>
    <property type="match status" value="1"/>
</dbReference>
<dbReference type="EMBL" id="DYDO01000007">
    <property type="protein sequence ID" value="DBA20925.1"/>
    <property type="molecule type" value="Genomic_DNA"/>
</dbReference>
<dbReference type="Gene3D" id="2.60.120.40">
    <property type="match status" value="1"/>
</dbReference>
<dbReference type="InterPro" id="IPR006052">
    <property type="entry name" value="TNF_dom"/>
</dbReference>
<evidence type="ECO:0000256" key="3">
    <source>
        <dbReference type="ARBA" id="ARBA00022514"/>
    </source>
</evidence>
<feature type="domain" description="THD" evidence="6">
    <location>
        <begin position="85"/>
        <end position="223"/>
    </location>
</feature>
<dbReference type="GO" id="GO:0005164">
    <property type="term" value="F:tumor necrosis factor receptor binding"/>
    <property type="evidence" value="ECO:0007669"/>
    <property type="project" value="InterPro"/>
</dbReference>
<dbReference type="InterPro" id="IPR008983">
    <property type="entry name" value="Tumour_necrosis_fac-like_dom"/>
</dbReference>
<dbReference type="GO" id="GO:0005125">
    <property type="term" value="F:cytokine activity"/>
    <property type="evidence" value="ECO:0007669"/>
    <property type="project" value="UniProtKB-KW"/>
</dbReference>
<dbReference type="PANTHER" id="PTHR11471">
    <property type="entry name" value="TUMOR NECROSIS FACTOR FAMILY MEMBER"/>
    <property type="match status" value="1"/>
</dbReference>
<dbReference type="AlphaFoldDB" id="A0AAV3ACA0"/>
<dbReference type="GO" id="GO:0016020">
    <property type="term" value="C:membrane"/>
    <property type="evidence" value="ECO:0007669"/>
    <property type="project" value="UniProtKB-SubCell"/>
</dbReference>
<feature type="chain" id="PRO_5043819679" description="THD domain-containing protein" evidence="5">
    <location>
        <begin position="17"/>
        <end position="227"/>
    </location>
</feature>
<comment type="caution">
    <text evidence="7">The sequence shown here is derived from an EMBL/GenBank/DDBJ whole genome shotgun (WGS) entry which is preliminary data.</text>
</comment>
<dbReference type="GO" id="GO:0005615">
    <property type="term" value="C:extracellular space"/>
    <property type="evidence" value="ECO:0007669"/>
    <property type="project" value="UniProtKB-KW"/>
</dbReference>
<sequence length="227" mass="26245">MTVLCLLKTGWIQLLGRLIFTYIEQLKLYIFLFQIQEIVEFNDDYVFLRKIQKCLKRESVDPTLLNCKEVIARFRSLISETVPAVAIHLVGDKVNSNKEVLQWQEKGYLSTRNEITYTSGKLRIETSGVYYIYSQVSFCVNLTQFQKAPFVQYIYLKRPYETDKPLLKGANTFVSSSANCALHTTQLGAVFTFRKNDFVFVNVTDPSCVNYSPEYTYFGMFKLGDTS</sequence>
<evidence type="ECO:0000256" key="1">
    <source>
        <dbReference type="ARBA" id="ARBA00004370"/>
    </source>
</evidence>
<organism evidence="7 8">
    <name type="scientific">Pyxicephalus adspersus</name>
    <name type="common">African bullfrog</name>
    <dbReference type="NCBI Taxonomy" id="30357"/>
    <lineage>
        <taxon>Eukaryota</taxon>
        <taxon>Metazoa</taxon>
        <taxon>Chordata</taxon>
        <taxon>Craniata</taxon>
        <taxon>Vertebrata</taxon>
        <taxon>Euteleostomi</taxon>
        <taxon>Amphibia</taxon>
        <taxon>Batrachia</taxon>
        <taxon>Anura</taxon>
        <taxon>Neobatrachia</taxon>
        <taxon>Ranoidea</taxon>
        <taxon>Pyxicephalidae</taxon>
        <taxon>Pyxicephalinae</taxon>
        <taxon>Pyxicephalus</taxon>
    </lineage>
</organism>
<keyword evidence="8" id="KW-1185">Reference proteome</keyword>
<dbReference type="Pfam" id="PF00229">
    <property type="entry name" value="TNF"/>
    <property type="match status" value="1"/>
</dbReference>
<comment type="similarity">
    <text evidence="2">Belongs to the tumor necrosis factor family.</text>
</comment>
<dbReference type="PROSITE" id="PS50049">
    <property type="entry name" value="THD_2"/>
    <property type="match status" value="1"/>
</dbReference>
<dbReference type="GO" id="GO:0005174">
    <property type="term" value="F:CD40 receptor binding"/>
    <property type="evidence" value="ECO:0007669"/>
    <property type="project" value="TreeGrafter"/>
</dbReference>
<keyword evidence="5" id="KW-0732">Signal</keyword>
<dbReference type="SUPFAM" id="SSF49842">
    <property type="entry name" value="TNF-like"/>
    <property type="match status" value="1"/>
</dbReference>
<evidence type="ECO:0000256" key="5">
    <source>
        <dbReference type="SAM" id="SignalP"/>
    </source>
</evidence>
<evidence type="ECO:0000313" key="8">
    <source>
        <dbReference type="Proteomes" id="UP001181693"/>
    </source>
</evidence>
<feature type="signal peptide" evidence="5">
    <location>
        <begin position="1"/>
        <end position="16"/>
    </location>
</feature>
<dbReference type="InterPro" id="IPR021184">
    <property type="entry name" value="TNF_CS"/>
</dbReference>
<dbReference type="PANTHER" id="PTHR11471:SF5">
    <property type="entry name" value="CD40 LIGAND"/>
    <property type="match status" value="1"/>
</dbReference>
<name>A0AAV3ACA0_PYXAD</name>
<dbReference type="CDD" id="cd00184">
    <property type="entry name" value="TNF"/>
    <property type="match status" value="1"/>
</dbReference>
<dbReference type="GO" id="GO:0006955">
    <property type="term" value="P:immune response"/>
    <property type="evidence" value="ECO:0007669"/>
    <property type="project" value="InterPro"/>
</dbReference>
<dbReference type="Proteomes" id="UP001181693">
    <property type="component" value="Unassembled WGS sequence"/>
</dbReference>
<keyword evidence="4" id="KW-0472">Membrane</keyword>
<accession>A0AAV3ACA0</accession>
<dbReference type="PROSITE" id="PS00251">
    <property type="entry name" value="THD_1"/>
    <property type="match status" value="1"/>
</dbReference>
<evidence type="ECO:0000256" key="4">
    <source>
        <dbReference type="ARBA" id="ARBA00023136"/>
    </source>
</evidence>
<evidence type="ECO:0000256" key="2">
    <source>
        <dbReference type="ARBA" id="ARBA00008670"/>
    </source>
</evidence>
<evidence type="ECO:0000259" key="6">
    <source>
        <dbReference type="PROSITE" id="PS50049"/>
    </source>
</evidence>
<protein>
    <recommendedName>
        <fullName evidence="6">THD domain-containing protein</fullName>
    </recommendedName>
</protein>
<gene>
    <name evidence="7" type="ORF">GDO54_017658</name>
</gene>
<keyword evidence="3" id="KW-0202">Cytokine</keyword>
<evidence type="ECO:0000313" key="7">
    <source>
        <dbReference type="EMBL" id="DBA20925.1"/>
    </source>
</evidence>
<reference evidence="7" key="1">
    <citation type="thesis" date="2020" institute="ProQuest LLC" country="789 East Eisenhower Parkway, Ann Arbor, MI, USA">
        <title>Comparative Genomics and Chromosome Evolution.</title>
        <authorList>
            <person name="Mudd A.B."/>
        </authorList>
    </citation>
    <scope>NUCLEOTIDE SEQUENCE</scope>
    <source>
        <strain evidence="7">1538</strain>
        <tissue evidence="7">Blood</tissue>
    </source>
</reference>
<proteinExistence type="inferred from homology"/>